<protein>
    <submittedName>
        <fullName evidence="9">Efflux RND transporter periplasmic adaptor subunit</fullName>
    </submittedName>
</protein>
<evidence type="ECO:0000313" key="10">
    <source>
        <dbReference type="Proteomes" id="UP000470302"/>
    </source>
</evidence>
<dbReference type="GO" id="GO:0022857">
    <property type="term" value="F:transmembrane transporter activity"/>
    <property type="evidence" value="ECO:0007669"/>
    <property type="project" value="InterPro"/>
</dbReference>
<dbReference type="NCBIfam" id="TIGR01730">
    <property type="entry name" value="RND_mfp"/>
    <property type="match status" value="1"/>
</dbReference>
<dbReference type="InterPro" id="IPR006143">
    <property type="entry name" value="RND_pump_MFP"/>
</dbReference>
<dbReference type="PANTHER" id="PTHR30158:SF3">
    <property type="entry name" value="MULTIDRUG EFFLUX PUMP SUBUNIT ACRA-RELATED"/>
    <property type="match status" value="1"/>
</dbReference>
<dbReference type="InterPro" id="IPR058624">
    <property type="entry name" value="MdtA-like_HH"/>
</dbReference>
<evidence type="ECO:0000256" key="3">
    <source>
        <dbReference type="SAM" id="MobiDB-lite"/>
    </source>
</evidence>
<name>A0A845GC29_9BURK</name>
<dbReference type="SUPFAM" id="SSF111369">
    <property type="entry name" value="HlyD-like secretion proteins"/>
    <property type="match status" value="1"/>
</dbReference>
<evidence type="ECO:0000313" key="9">
    <source>
        <dbReference type="EMBL" id="MYM91461.1"/>
    </source>
</evidence>
<dbReference type="GO" id="GO:0030313">
    <property type="term" value="C:cell envelope"/>
    <property type="evidence" value="ECO:0007669"/>
    <property type="project" value="UniProtKB-SubCell"/>
</dbReference>
<dbReference type="PROSITE" id="PS51257">
    <property type="entry name" value="PROKAR_LIPOPROTEIN"/>
    <property type="match status" value="1"/>
</dbReference>
<feature type="domain" description="Multidrug resistance protein MdtA-like beta-barrel" evidence="7">
    <location>
        <begin position="206"/>
        <end position="296"/>
    </location>
</feature>
<dbReference type="Gene3D" id="2.40.420.20">
    <property type="match status" value="1"/>
</dbReference>
<feature type="chain" id="PRO_5032454004" evidence="4">
    <location>
        <begin position="25"/>
        <end position="406"/>
    </location>
</feature>
<dbReference type="InterPro" id="IPR058626">
    <property type="entry name" value="MdtA-like_b-barrel"/>
</dbReference>
<comment type="similarity">
    <text evidence="2">Belongs to the membrane fusion protein (MFP) (TC 8.A.1) family.</text>
</comment>
<dbReference type="Pfam" id="PF25876">
    <property type="entry name" value="HH_MFP_RND"/>
    <property type="match status" value="1"/>
</dbReference>
<dbReference type="Pfam" id="PF25917">
    <property type="entry name" value="BSH_RND"/>
    <property type="match status" value="1"/>
</dbReference>
<dbReference type="Proteomes" id="UP000470302">
    <property type="component" value="Unassembled WGS sequence"/>
</dbReference>
<proteinExistence type="inferred from homology"/>
<sequence>MRLVPRYTAAVVSLSLLAACGDKAAAPGAPPPATVAVITVAPAAVTLSTELPGRTEASRIAQVRARTAGIVLQRVFKEGGDVKAGEVLFRIDPASFQASYDSAQAAVAKAEANLAQADLKVKRYKPLLAAQAVSQQEYDDAVTAQKQAAADLATSKAARTNAGLTLGYATVTSPISGRIGRALVTEGALVGQGEATPMATVQTLDPIYVTITQSSTELLQLQRALAAGKIKSSGKNEARVTLITEDGQAYPQTGRLLFSDVSVDESTGAVSMRAEFPNPQRTLLPGMYVRARLDQGVNEAAITVPQQAVVRSPEGSSVLIVGSDNKVIAQPVTATANEGQNWVVSSGLKGGERIVVEGFQKAKPGATVNPQPWKGPAGSAPAGAAASASASAPAAAPAASDRGTAK</sequence>
<comment type="caution">
    <text evidence="9">The sequence shown here is derived from an EMBL/GenBank/DDBJ whole genome shotgun (WGS) entry which is preliminary data.</text>
</comment>
<dbReference type="EMBL" id="WWCW01000208">
    <property type="protein sequence ID" value="MYM91461.1"/>
    <property type="molecule type" value="Genomic_DNA"/>
</dbReference>
<comment type="subcellular location">
    <subcellularLocation>
        <location evidence="1">Cell envelope</location>
    </subcellularLocation>
</comment>
<feature type="domain" description="Multidrug resistance protein MdtA-like barrel-sandwich hybrid" evidence="6">
    <location>
        <begin position="59"/>
        <end position="202"/>
    </location>
</feature>
<feature type="domain" description="Multidrug resistance protein MdtA-like C-terminal permuted SH3" evidence="8">
    <location>
        <begin position="301"/>
        <end position="361"/>
    </location>
</feature>
<dbReference type="GO" id="GO:0005886">
    <property type="term" value="C:plasma membrane"/>
    <property type="evidence" value="ECO:0007669"/>
    <property type="project" value="TreeGrafter"/>
</dbReference>
<evidence type="ECO:0000256" key="2">
    <source>
        <dbReference type="ARBA" id="ARBA00009477"/>
    </source>
</evidence>
<gene>
    <name evidence="9" type="ORF">GTP91_30330</name>
</gene>
<dbReference type="Gene3D" id="2.40.30.170">
    <property type="match status" value="1"/>
</dbReference>
<dbReference type="GO" id="GO:0046677">
    <property type="term" value="P:response to antibiotic"/>
    <property type="evidence" value="ECO:0007669"/>
    <property type="project" value="TreeGrafter"/>
</dbReference>
<organism evidence="9 10">
    <name type="scientific">Duganella vulcania</name>
    <dbReference type="NCBI Taxonomy" id="2692166"/>
    <lineage>
        <taxon>Bacteria</taxon>
        <taxon>Pseudomonadati</taxon>
        <taxon>Pseudomonadota</taxon>
        <taxon>Betaproteobacteria</taxon>
        <taxon>Burkholderiales</taxon>
        <taxon>Oxalobacteraceae</taxon>
        <taxon>Telluria group</taxon>
        <taxon>Duganella</taxon>
    </lineage>
</organism>
<evidence type="ECO:0000256" key="1">
    <source>
        <dbReference type="ARBA" id="ARBA00004196"/>
    </source>
</evidence>
<dbReference type="Pfam" id="PF25944">
    <property type="entry name" value="Beta-barrel_RND"/>
    <property type="match status" value="1"/>
</dbReference>
<evidence type="ECO:0000259" key="5">
    <source>
        <dbReference type="Pfam" id="PF25876"/>
    </source>
</evidence>
<keyword evidence="4" id="KW-0732">Signal</keyword>
<dbReference type="InterPro" id="IPR058625">
    <property type="entry name" value="MdtA-like_BSH"/>
</dbReference>
<accession>A0A845GC29</accession>
<evidence type="ECO:0000259" key="6">
    <source>
        <dbReference type="Pfam" id="PF25917"/>
    </source>
</evidence>
<evidence type="ECO:0000259" key="7">
    <source>
        <dbReference type="Pfam" id="PF25944"/>
    </source>
</evidence>
<reference evidence="9 10" key="1">
    <citation type="submission" date="2020-01" db="EMBL/GenBank/DDBJ databases">
        <title>Novel species isolated from a subtropical stream in China.</title>
        <authorList>
            <person name="Lu H."/>
        </authorList>
    </citation>
    <scope>NUCLEOTIDE SEQUENCE [LARGE SCALE GENOMIC DNA]</scope>
    <source>
        <strain evidence="9 10">FT82W</strain>
    </source>
</reference>
<dbReference type="InterPro" id="IPR058627">
    <property type="entry name" value="MdtA-like_C"/>
</dbReference>
<dbReference type="Gene3D" id="2.40.50.100">
    <property type="match status" value="1"/>
</dbReference>
<feature type="region of interest" description="Disordered" evidence="3">
    <location>
        <begin position="363"/>
        <end position="406"/>
    </location>
</feature>
<dbReference type="Pfam" id="PF25967">
    <property type="entry name" value="RND-MFP_C"/>
    <property type="match status" value="1"/>
</dbReference>
<evidence type="ECO:0000256" key="4">
    <source>
        <dbReference type="SAM" id="SignalP"/>
    </source>
</evidence>
<feature type="signal peptide" evidence="4">
    <location>
        <begin position="1"/>
        <end position="24"/>
    </location>
</feature>
<dbReference type="AlphaFoldDB" id="A0A845GC29"/>
<evidence type="ECO:0000259" key="8">
    <source>
        <dbReference type="Pfam" id="PF25967"/>
    </source>
</evidence>
<dbReference type="PANTHER" id="PTHR30158">
    <property type="entry name" value="ACRA/E-RELATED COMPONENT OF DRUG EFFLUX TRANSPORTER"/>
    <property type="match status" value="1"/>
</dbReference>
<dbReference type="RefSeq" id="WP_161100096.1">
    <property type="nucleotide sequence ID" value="NZ_WWCW01000208.1"/>
</dbReference>
<dbReference type="Gene3D" id="1.10.287.470">
    <property type="entry name" value="Helix hairpin bin"/>
    <property type="match status" value="1"/>
</dbReference>
<feature type="domain" description="Multidrug resistance protein MdtA-like alpha-helical hairpin" evidence="5">
    <location>
        <begin position="100"/>
        <end position="169"/>
    </location>
</feature>
<feature type="compositionally biased region" description="Low complexity" evidence="3">
    <location>
        <begin position="375"/>
        <end position="400"/>
    </location>
</feature>
<dbReference type="FunFam" id="2.40.420.20:FF:000001">
    <property type="entry name" value="Efflux RND transporter periplasmic adaptor subunit"/>
    <property type="match status" value="1"/>
</dbReference>